<evidence type="ECO:0000256" key="1">
    <source>
        <dbReference type="SAM" id="MobiDB-lite"/>
    </source>
</evidence>
<dbReference type="AlphaFoldDB" id="A0A0G2IXX1"/>
<feature type="region of interest" description="Disordered" evidence="1">
    <location>
        <begin position="220"/>
        <end position="245"/>
    </location>
</feature>
<evidence type="ECO:0000313" key="2">
    <source>
        <dbReference type="EMBL" id="KKZ60064.1"/>
    </source>
</evidence>
<dbReference type="VEuPathDB" id="FungiDB:EMCG_05187"/>
<sequence>MSTLLKVLSKPNPEIVSKVPEGGGLSNNLGWFDVSGFEPWTEFNYDTLMLCYGELLQAPLLDNFPKTSPPLTALQKEFFDEDGLRHILSRTVMAKVTVALKRAWDYYFDGESDPVEILPGRSATGGDANDCRLYPDWAGVRRTVTQSNSDRYRNLVPGETKTSRKWKSSERGAANWIDPWRQIQTYSGAQCRVRYGYIITDVELVTCRFRSETIGTGISQDRSRRIARPPSQPTHDRRISGMSQISDDGSGREFGVLEMQSIPWSAEGEGKMTIGLGLFLLHMWAGAPGVSTVIGTDYSPLHGFVETEAGKFKHVTTGRLFKNLPKGANPLEPGGNIPSSAAGVVSTEAAQEAPPKPTQDIIYVEDIETAVWIDCGRE</sequence>
<comment type="caution">
    <text evidence="2">The sequence shown here is derived from an EMBL/GenBank/DDBJ whole genome shotgun (WGS) entry which is preliminary data.</text>
</comment>
<evidence type="ECO:0000313" key="3">
    <source>
        <dbReference type="Proteomes" id="UP000034164"/>
    </source>
</evidence>
<dbReference type="EMBL" id="LCZI01001594">
    <property type="protein sequence ID" value="KKZ60064.1"/>
    <property type="molecule type" value="Genomic_DNA"/>
</dbReference>
<dbReference type="OrthoDB" id="4367324at2759"/>
<gene>
    <name evidence="2" type="ORF">EMCG_05187</name>
</gene>
<organism evidence="2 3">
    <name type="scientific">[Emmonsia] crescens</name>
    <dbReference type="NCBI Taxonomy" id="73230"/>
    <lineage>
        <taxon>Eukaryota</taxon>
        <taxon>Fungi</taxon>
        <taxon>Dikarya</taxon>
        <taxon>Ascomycota</taxon>
        <taxon>Pezizomycotina</taxon>
        <taxon>Eurotiomycetes</taxon>
        <taxon>Eurotiomycetidae</taxon>
        <taxon>Onygenales</taxon>
        <taxon>Ajellomycetaceae</taxon>
        <taxon>Emergomyces</taxon>
    </lineage>
</organism>
<name>A0A0G2IXX1_9EURO</name>
<proteinExistence type="predicted"/>
<feature type="region of interest" description="Disordered" evidence="1">
    <location>
        <begin position="327"/>
        <end position="352"/>
    </location>
</feature>
<accession>A0A0G2IXX1</accession>
<reference evidence="3" key="1">
    <citation type="journal article" date="2015" name="PLoS Genet.">
        <title>The dynamic genome and transcriptome of the human fungal pathogen Blastomyces and close relative Emmonsia.</title>
        <authorList>
            <person name="Munoz J.F."/>
            <person name="Gauthier G.M."/>
            <person name="Desjardins C.A."/>
            <person name="Gallo J.E."/>
            <person name="Holder J."/>
            <person name="Sullivan T.D."/>
            <person name="Marty A.J."/>
            <person name="Carmen J.C."/>
            <person name="Chen Z."/>
            <person name="Ding L."/>
            <person name="Gujja S."/>
            <person name="Magrini V."/>
            <person name="Misas E."/>
            <person name="Mitreva M."/>
            <person name="Priest M."/>
            <person name="Saif S."/>
            <person name="Whiston E.A."/>
            <person name="Young S."/>
            <person name="Zeng Q."/>
            <person name="Goldman W.E."/>
            <person name="Mardis E.R."/>
            <person name="Taylor J.W."/>
            <person name="McEwen J.G."/>
            <person name="Clay O.K."/>
            <person name="Klein B.S."/>
            <person name="Cuomo C.A."/>
        </authorList>
    </citation>
    <scope>NUCLEOTIDE SEQUENCE [LARGE SCALE GENOMIC DNA]</scope>
    <source>
        <strain evidence="3">UAMH 3008</strain>
    </source>
</reference>
<dbReference type="Proteomes" id="UP000034164">
    <property type="component" value="Unassembled WGS sequence"/>
</dbReference>
<protein>
    <submittedName>
        <fullName evidence="2">Uncharacterized protein</fullName>
    </submittedName>
</protein>